<feature type="transmembrane region" description="Helical" evidence="1">
    <location>
        <begin position="12"/>
        <end position="31"/>
    </location>
</feature>
<proteinExistence type="predicted"/>
<comment type="caution">
    <text evidence="2">The sequence shown here is derived from an EMBL/GenBank/DDBJ whole genome shotgun (WGS) entry which is preliminary data.</text>
</comment>
<organism evidence="2 3">
    <name type="scientific">Bacteroides uniformis (strain ATCC 8492 / DSM 6597 / CCUG 4942 / CIP 103695 / JCM 5828 / KCTC 5204 / NCTC 13054 / VPI 0061)</name>
    <dbReference type="NCBI Taxonomy" id="411479"/>
    <lineage>
        <taxon>Bacteria</taxon>
        <taxon>Pseudomonadati</taxon>
        <taxon>Bacteroidota</taxon>
        <taxon>Bacteroidia</taxon>
        <taxon>Bacteroidales</taxon>
        <taxon>Bacteroidaceae</taxon>
        <taxon>Bacteroides</taxon>
    </lineage>
</organism>
<protein>
    <submittedName>
        <fullName evidence="2">Uncharacterized protein</fullName>
    </submittedName>
</protein>
<sequence>MNRFVLVNKFIYPYIFFIIFLYNLLCTHKFFPSTWPF</sequence>
<evidence type="ECO:0000313" key="2">
    <source>
        <dbReference type="EMBL" id="EDO53625.1"/>
    </source>
</evidence>
<evidence type="ECO:0000256" key="1">
    <source>
        <dbReference type="SAM" id="Phobius"/>
    </source>
</evidence>
<reference evidence="2" key="1">
    <citation type="submission" date="2007-06" db="EMBL/GenBank/DDBJ databases">
        <authorList>
            <person name="Fulton L."/>
            <person name="Clifton S."/>
            <person name="Fulton B."/>
            <person name="Xu J."/>
            <person name="Minx P."/>
            <person name="Pepin K.H."/>
            <person name="Johnson M."/>
            <person name="Thiruvilangam P."/>
            <person name="Bhonagiri V."/>
            <person name="Nash W.E."/>
            <person name="Mardis E.R."/>
            <person name="Wilson R.K."/>
        </authorList>
    </citation>
    <scope>NUCLEOTIDE SEQUENCE [LARGE SCALE GENOMIC DNA]</scope>
    <source>
        <strain evidence="2">ATCC 8492</strain>
    </source>
</reference>
<dbReference type="Proteomes" id="UP000004110">
    <property type="component" value="Unassembled WGS sequence"/>
</dbReference>
<gene>
    <name evidence="2" type="ORF">BACUNI_02904</name>
</gene>
<reference evidence="2" key="2">
    <citation type="submission" date="2013-11" db="EMBL/GenBank/DDBJ databases">
        <title>Draft genome sequence of Bacteroides uniformis (ATCC 8492).</title>
        <authorList>
            <person name="Sudarsanam P."/>
            <person name="Ley R."/>
            <person name="Guruge J."/>
            <person name="Turnbaugh P.J."/>
            <person name="Mahowald M."/>
            <person name="Liep D."/>
            <person name="Gordon J."/>
        </authorList>
    </citation>
    <scope>NUCLEOTIDE SEQUENCE</scope>
    <source>
        <strain evidence="2">ATCC 8492</strain>
    </source>
</reference>
<dbReference type="AlphaFoldDB" id="A0ABC9NA22"/>
<keyword evidence="1" id="KW-1133">Transmembrane helix</keyword>
<name>A0ABC9NA22_BACUC</name>
<evidence type="ECO:0000313" key="3">
    <source>
        <dbReference type="Proteomes" id="UP000004110"/>
    </source>
</evidence>
<accession>A0ABC9NA22</accession>
<keyword evidence="3" id="KW-1185">Reference proteome</keyword>
<keyword evidence="1" id="KW-0812">Transmembrane</keyword>
<dbReference type="EMBL" id="AAYH02000045">
    <property type="protein sequence ID" value="EDO53625.1"/>
    <property type="molecule type" value="Genomic_DNA"/>
</dbReference>
<keyword evidence="1" id="KW-0472">Membrane</keyword>